<comment type="similarity">
    <text evidence="1">Belongs to the glycosyl hydrolase 3 family.</text>
</comment>
<dbReference type="InterPro" id="IPR036881">
    <property type="entry name" value="Glyco_hydro_3_C_sf"/>
</dbReference>
<dbReference type="Pfam" id="PF00933">
    <property type="entry name" value="Glyco_hydro_3"/>
    <property type="match status" value="1"/>
</dbReference>
<evidence type="ECO:0000259" key="5">
    <source>
        <dbReference type="PROSITE" id="PS51820"/>
    </source>
</evidence>
<dbReference type="Proteomes" id="UP000000343">
    <property type="component" value="Plasmid pACIX902"/>
</dbReference>
<dbReference type="RefSeq" id="WP_013582231.1">
    <property type="nucleotide sequence ID" value="NC_015065.1"/>
</dbReference>
<protein>
    <submittedName>
        <fullName evidence="6">Glycoside hydrolase family 3 domain protein</fullName>
    </submittedName>
</protein>
<feature type="signal peptide" evidence="4">
    <location>
        <begin position="1"/>
        <end position="18"/>
    </location>
</feature>
<dbReference type="Pfam" id="PF14310">
    <property type="entry name" value="Fn3-like"/>
    <property type="match status" value="1"/>
</dbReference>
<evidence type="ECO:0000313" key="6">
    <source>
        <dbReference type="EMBL" id="ADW71213.1"/>
    </source>
</evidence>
<dbReference type="InterPro" id="IPR002772">
    <property type="entry name" value="Glyco_hydro_3_C"/>
</dbReference>
<dbReference type="GO" id="GO:0046556">
    <property type="term" value="F:alpha-L-arabinofuranosidase activity"/>
    <property type="evidence" value="ECO:0007669"/>
    <property type="project" value="TreeGrafter"/>
</dbReference>
<dbReference type="InterPro" id="IPR011658">
    <property type="entry name" value="PA14_dom"/>
</dbReference>
<dbReference type="InterPro" id="IPR017853">
    <property type="entry name" value="GH"/>
</dbReference>
<reference evidence="7" key="1">
    <citation type="submission" date="2011-01" db="EMBL/GenBank/DDBJ databases">
        <title>Complete sequence of plasmid2 of Acidobacterium sp. MP5ACTX9.</title>
        <authorList>
            <consortium name="US DOE Joint Genome Institute"/>
            <person name="Lucas S."/>
            <person name="Copeland A."/>
            <person name="Lapidus A."/>
            <person name="Cheng J.-F."/>
            <person name="Goodwin L."/>
            <person name="Pitluck S."/>
            <person name="Teshima H."/>
            <person name="Detter J.C."/>
            <person name="Han C."/>
            <person name="Tapia R."/>
            <person name="Land M."/>
            <person name="Hauser L."/>
            <person name="Kyrpides N."/>
            <person name="Ivanova N."/>
            <person name="Ovchinnikova G."/>
            <person name="Pagani I."/>
            <person name="Rawat S.R."/>
            <person name="Mannisto M."/>
            <person name="Haggblom M.M."/>
            <person name="Woyke T."/>
        </authorList>
    </citation>
    <scope>NUCLEOTIDE SEQUENCE [LARGE SCALE GENOMIC DNA]</scope>
    <source>
        <strain evidence="7">MP5ACTX9</strain>
        <plasmid evidence="7">Plasmid pACIX902</plasmid>
    </source>
</reference>
<dbReference type="SMART" id="SM00758">
    <property type="entry name" value="PA14"/>
    <property type="match status" value="1"/>
</dbReference>
<dbReference type="Gene3D" id="3.40.50.1700">
    <property type="entry name" value="Glycoside hydrolase family 3 C-terminal domain"/>
    <property type="match status" value="2"/>
</dbReference>
<geneLocation type="plasmid" evidence="6 7">
    <name>pACIX902</name>
</geneLocation>
<dbReference type="PANTHER" id="PTHR42721:SF3">
    <property type="entry name" value="BETA-D-XYLOSIDASE 5-RELATED"/>
    <property type="match status" value="1"/>
</dbReference>
<dbReference type="InterPro" id="IPR044993">
    <property type="entry name" value="BXL"/>
</dbReference>
<dbReference type="PROSITE" id="PS51820">
    <property type="entry name" value="PA14"/>
    <property type="match status" value="1"/>
</dbReference>
<dbReference type="InterPro" id="IPR037524">
    <property type="entry name" value="PA14/GLEYA"/>
</dbReference>
<dbReference type="GO" id="GO:0031222">
    <property type="term" value="P:arabinan catabolic process"/>
    <property type="evidence" value="ECO:0007669"/>
    <property type="project" value="TreeGrafter"/>
</dbReference>
<dbReference type="EMBL" id="CP002482">
    <property type="protein sequence ID" value="ADW71213.1"/>
    <property type="molecule type" value="Genomic_DNA"/>
</dbReference>
<evidence type="ECO:0000256" key="1">
    <source>
        <dbReference type="ARBA" id="ARBA00005336"/>
    </source>
</evidence>
<dbReference type="KEGG" id="acm:AciX9_3937"/>
<dbReference type="SMART" id="SM01217">
    <property type="entry name" value="Fn3_like"/>
    <property type="match status" value="1"/>
</dbReference>
<evidence type="ECO:0000256" key="4">
    <source>
        <dbReference type="SAM" id="SignalP"/>
    </source>
</evidence>
<dbReference type="GO" id="GO:0045493">
    <property type="term" value="P:xylan catabolic process"/>
    <property type="evidence" value="ECO:0007669"/>
    <property type="project" value="InterPro"/>
</dbReference>
<organism evidence="7">
    <name type="scientific">Granulicella tundricola (strain ATCC BAA-1859 / DSM 23138 / MP5ACTX9)</name>
    <dbReference type="NCBI Taxonomy" id="1198114"/>
    <lineage>
        <taxon>Bacteria</taxon>
        <taxon>Pseudomonadati</taxon>
        <taxon>Acidobacteriota</taxon>
        <taxon>Terriglobia</taxon>
        <taxon>Terriglobales</taxon>
        <taxon>Acidobacteriaceae</taxon>
        <taxon>Granulicella</taxon>
    </lineage>
</organism>
<dbReference type="InterPro" id="IPR013783">
    <property type="entry name" value="Ig-like_fold"/>
</dbReference>
<keyword evidence="7" id="KW-1185">Reference proteome</keyword>
<feature type="chain" id="PRO_5003234458" evidence="4">
    <location>
        <begin position="19"/>
        <end position="892"/>
    </location>
</feature>
<dbReference type="SUPFAM" id="SSF56988">
    <property type="entry name" value="Anthrax protective antigen"/>
    <property type="match status" value="1"/>
</dbReference>
<dbReference type="PRINTS" id="PR00133">
    <property type="entry name" value="GLHYDRLASE3"/>
</dbReference>
<dbReference type="OrthoDB" id="9805821at2"/>
<dbReference type="InterPro" id="IPR036962">
    <property type="entry name" value="Glyco_hydro_3_N_sf"/>
</dbReference>
<name>E8X6R3_GRATM</name>
<keyword evidence="6" id="KW-0614">Plasmid</keyword>
<gene>
    <name evidence="6" type="ordered locus">AciX9_3937</name>
</gene>
<keyword evidence="3 6" id="KW-0378">Hydrolase</keyword>
<keyword evidence="2 4" id="KW-0732">Signal</keyword>
<dbReference type="GO" id="GO:0009044">
    <property type="term" value="F:xylan 1,4-beta-xylosidase activity"/>
    <property type="evidence" value="ECO:0007669"/>
    <property type="project" value="InterPro"/>
</dbReference>
<dbReference type="SUPFAM" id="SSF52279">
    <property type="entry name" value="Beta-D-glucan exohydrolase, C-terminal domain"/>
    <property type="match status" value="1"/>
</dbReference>
<dbReference type="InterPro" id="IPR026891">
    <property type="entry name" value="Fn3-like"/>
</dbReference>
<evidence type="ECO:0000256" key="2">
    <source>
        <dbReference type="ARBA" id="ARBA00022729"/>
    </source>
</evidence>
<accession>E8X6R3</accession>
<dbReference type="SUPFAM" id="SSF51445">
    <property type="entry name" value="(Trans)glycosidases"/>
    <property type="match status" value="1"/>
</dbReference>
<evidence type="ECO:0000313" key="7">
    <source>
        <dbReference type="Proteomes" id="UP000000343"/>
    </source>
</evidence>
<proteinExistence type="inferred from homology"/>
<dbReference type="HOGENOM" id="CLU_004542_5_3_0"/>
<sequence>MRFISAALILLAATAASAQNGPQNSHQDAKPLPYMDPALTTQQRVDDLVSRMTLEEKVSQTINSAPAISRLNVPEYDYWSEGLHGIARSGYATMFPQAIGMAATWDAPLLQQIGDVISIEARAKFNEAIRHNIHSIYYGLTIWSPNINIFRDPRWGRGQETYGEDPFLTGRLGVAFVKGIQGPDPNYFRAIATPKHFAVHSGPESTRHSANIEPTPHDLHDTYLPAFRATITEAHADSIMCAYNAVEGSPACASKLLLQDTLRRDWGFKGFVTSDCGAIDDFYATDYPSHHTSPDKEAAAAAGIKAGTDSNCGQTYLTLGSAVKKGLVTEAEIDTALKHLFTARFQLGLFDPAAKVAFNAIPFSEVNSPAHQALALKAAEESIVLLKNDAHTLPFKPSVRTIAVIGPSAATLNNLEGNYNAIPLHPVLPLDGILTQFKSSKVLYAQGSSFADGVAIAVPRTVFHLDMTSPEQGLKAEYFATDSFDGTPVATRIDKQIDFDWNSASPIPGAPAEAFAVRWSGTIAMQAPGAYDFQLLLTHCYPCNDHERFDVYLDGKSVGDFAAANNEYRPIGKFTLNLPDTARHALRVEYRHKAHLFGAGITLAWVPKPGALLPEAVAAAKKADVVVAFLGLSPELEGEEMPIHIEGFAGGDRTDIKLPAAQQQMLEAVAATGKPLVVVLLNGSALAVNWANDHAAAILEAWYPGQAGGTAIAETLAGKNNPAGRLPVTFYSSIDQIPAFDDYSMANRTYRYSKAKPLFEFGYGLSYTTFTYSNIKLSTQTLHAGDPLTVEADVRNTGRVAGDEVAELYLTPPHTAVSPQRALSAFTRVHLAPGELRHVTFTLDPRTLSQVDEKGARAVTPGNYTLSVSGTQPTSQTPAIPFTINGIQPLPH</sequence>
<feature type="domain" description="PA14" evidence="5">
    <location>
        <begin position="469"/>
        <end position="621"/>
    </location>
</feature>
<dbReference type="Gene3D" id="3.20.20.300">
    <property type="entry name" value="Glycoside hydrolase, family 3, N-terminal domain"/>
    <property type="match status" value="1"/>
</dbReference>
<evidence type="ECO:0000256" key="3">
    <source>
        <dbReference type="ARBA" id="ARBA00022801"/>
    </source>
</evidence>
<dbReference type="Pfam" id="PF07691">
    <property type="entry name" value="PA14"/>
    <property type="match status" value="1"/>
</dbReference>
<dbReference type="AlphaFoldDB" id="E8X6R3"/>
<dbReference type="Pfam" id="PF01915">
    <property type="entry name" value="Glyco_hydro_3_C"/>
    <property type="match status" value="1"/>
</dbReference>
<dbReference type="InterPro" id="IPR001764">
    <property type="entry name" value="Glyco_hydro_3_N"/>
</dbReference>
<dbReference type="PANTHER" id="PTHR42721">
    <property type="entry name" value="SUGAR HYDROLASE-RELATED"/>
    <property type="match status" value="1"/>
</dbReference>
<dbReference type="Gene3D" id="2.60.40.10">
    <property type="entry name" value="Immunoglobulins"/>
    <property type="match status" value="1"/>
</dbReference>